<feature type="domain" description="Chromo" evidence="14">
    <location>
        <begin position="285"/>
        <end position="349"/>
    </location>
</feature>
<dbReference type="InterPro" id="IPR023780">
    <property type="entry name" value="Chromo_domain"/>
</dbReference>
<feature type="region of interest" description="Disordered" evidence="13">
    <location>
        <begin position="963"/>
        <end position="1022"/>
    </location>
</feature>
<reference evidence="18" key="3">
    <citation type="submission" date="2015-06" db="UniProtKB">
        <authorList>
            <consortium name="EnsemblMetazoa"/>
        </authorList>
    </citation>
    <scope>IDENTIFICATION</scope>
</reference>
<keyword evidence="3" id="KW-0677">Repeat</keyword>
<dbReference type="HOGENOM" id="CLU_000315_8_1_1"/>
<evidence type="ECO:0000259" key="14">
    <source>
        <dbReference type="PROSITE" id="PS50013"/>
    </source>
</evidence>
<gene>
    <name evidence="17" type="ORF">CAPTEDRAFT_167753</name>
</gene>
<feature type="domain" description="Chromo" evidence="14">
    <location>
        <begin position="166"/>
        <end position="260"/>
    </location>
</feature>
<dbReference type="FunFam" id="3.40.50.10810:FF:000007">
    <property type="entry name" value="Chromodomain-helicase-DNA-binding protein 2 isoform 1"/>
    <property type="match status" value="1"/>
</dbReference>
<feature type="compositionally biased region" description="Acidic residues" evidence="13">
    <location>
        <begin position="995"/>
        <end position="1005"/>
    </location>
</feature>
<keyword evidence="8" id="KW-0238">DNA-binding</keyword>
<dbReference type="SUPFAM" id="SSF54160">
    <property type="entry name" value="Chromo domain-like"/>
    <property type="match status" value="2"/>
</dbReference>
<dbReference type="Proteomes" id="UP000014760">
    <property type="component" value="Unassembled WGS sequence"/>
</dbReference>
<feature type="compositionally biased region" description="Basic and acidic residues" evidence="13">
    <location>
        <begin position="1561"/>
        <end position="1593"/>
    </location>
</feature>
<comment type="catalytic activity">
    <reaction evidence="11">
        <text>ATP + H2O = ADP + phosphate + H(+)</text>
        <dbReference type="Rhea" id="RHEA:13065"/>
        <dbReference type="ChEBI" id="CHEBI:15377"/>
        <dbReference type="ChEBI" id="CHEBI:15378"/>
        <dbReference type="ChEBI" id="CHEBI:30616"/>
        <dbReference type="ChEBI" id="CHEBI:43474"/>
        <dbReference type="ChEBI" id="CHEBI:456216"/>
    </reaction>
</comment>
<dbReference type="GO" id="GO:0000785">
    <property type="term" value="C:chromatin"/>
    <property type="evidence" value="ECO:0007669"/>
    <property type="project" value="TreeGrafter"/>
</dbReference>
<dbReference type="OMA" id="IDYLCKW"/>
<feature type="compositionally biased region" description="Basic residues" evidence="13">
    <location>
        <begin position="1009"/>
        <end position="1018"/>
    </location>
</feature>
<feature type="coiled-coil region" evidence="12">
    <location>
        <begin position="231"/>
        <end position="265"/>
    </location>
</feature>
<evidence type="ECO:0000313" key="18">
    <source>
        <dbReference type="EnsemblMetazoa" id="CapteP167753"/>
    </source>
</evidence>
<dbReference type="Pfam" id="PF23588">
    <property type="entry name" value="HTH_CHD1_Hrp3"/>
    <property type="match status" value="1"/>
</dbReference>
<evidence type="ECO:0000256" key="10">
    <source>
        <dbReference type="ARBA" id="ARBA00023242"/>
    </source>
</evidence>
<feature type="compositionally biased region" description="Acidic residues" evidence="13">
    <location>
        <begin position="1248"/>
        <end position="1257"/>
    </location>
</feature>
<dbReference type="EMBL" id="KB297051">
    <property type="protein sequence ID" value="ELU11024.1"/>
    <property type="molecule type" value="Genomic_DNA"/>
</dbReference>
<dbReference type="Gene3D" id="1.10.10.60">
    <property type="entry name" value="Homeodomain-like"/>
    <property type="match status" value="1"/>
</dbReference>
<dbReference type="Pfam" id="PF13907">
    <property type="entry name" value="CHD1-like_C"/>
    <property type="match status" value="1"/>
</dbReference>
<dbReference type="PANTHER" id="PTHR45623">
    <property type="entry name" value="CHROMODOMAIN-HELICASE-DNA-BINDING PROTEIN 3-RELATED-RELATED"/>
    <property type="match status" value="1"/>
</dbReference>
<evidence type="ECO:0000256" key="2">
    <source>
        <dbReference type="ARBA" id="ARBA00007025"/>
    </source>
</evidence>
<feature type="compositionally biased region" description="Polar residues" evidence="13">
    <location>
        <begin position="1634"/>
        <end position="1643"/>
    </location>
</feature>
<reference evidence="19" key="1">
    <citation type="submission" date="2012-12" db="EMBL/GenBank/DDBJ databases">
        <authorList>
            <person name="Hellsten U."/>
            <person name="Grimwood J."/>
            <person name="Chapman J.A."/>
            <person name="Shapiro H."/>
            <person name="Aerts A."/>
            <person name="Otillar R.P."/>
            <person name="Terry A.Y."/>
            <person name="Boore J.L."/>
            <person name="Simakov O."/>
            <person name="Marletaz F."/>
            <person name="Cho S.-J."/>
            <person name="Edsinger-Gonzales E."/>
            <person name="Havlak P."/>
            <person name="Kuo D.-H."/>
            <person name="Larsson T."/>
            <person name="Lv J."/>
            <person name="Arendt D."/>
            <person name="Savage R."/>
            <person name="Osoegawa K."/>
            <person name="de Jong P."/>
            <person name="Lindberg D.R."/>
            <person name="Seaver E.C."/>
            <person name="Weisblat D.A."/>
            <person name="Putnam N.H."/>
            <person name="Grigoriev I.V."/>
            <person name="Rokhsar D.S."/>
        </authorList>
    </citation>
    <scope>NUCLEOTIDE SEQUENCE</scope>
    <source>
        <strain evidence="19">I ESC-2004</strain>
    </source>
</reference>
<evidence type="ECO:0000256" key="11">
    <source>
        <dbReference type="ARBA" id="ARBA00049360"/>
    </source>
</evidence>
<dbReference type="EnsemblMetazoa" id="CapteT167753">
    <property type="protein sequence ID" value="CapteP167753"/>
    <property type="gene ID" value="CapteG167753"/>
</dbReference>
<dbReference type="CDD" id="cd18661">
    <property type="entry name" value="CD2_tandem_CHD1-2_like"/>
    <property type="match status" value="1"/>
</dbReference>
<dbReference type="FunFam" id="2.40.50.40:FF:000014">
    <property type="entry name" value="Chromodomain-helicase-DNA-binding protein 2 isoform 1"/>
    <property type="match status" value="1"/>
</dbReference>
<keyword evidence="10" id="KW-0539">Nucleus</keyword>
<keyword evidence="6" id="KW-0067">ATP-binding</keyword>
<dbReference type="GO" id="GO:0034728">
    <property type="term" value="P:nucleosome organization"/>
    <property type="evidence" value="ECO:0007669"/>
    <property type="project" value="TreeGrafter"/>
</dbReference>
<evidence type="ECO:0000256" key="1">
    <source>
        <dbReference type="ARBA" id="ARBA00004123"/>
    </source>
</evidence>
<dbReference type="Gene3D" id="2.40.50.40">
    <property type="match status" value="2"/>
</dbReference>
<evidence type="ECO:0000256" key="8">
    <source>
        <dbReference type="ARBA" id="ARBA00023125"/>
    </source>
</evidence>
<dbReference type="FunCoup" id="R7UXE9">
    <property type="interactions" value="1600"/>
</dbReference>
<dbReference type="InterPro" id="IPR016197">
    <property type="entry name" value="Chromo-like_dom_sf"/>
</dbReference>
<keyword evidence="7" id="KW-0805">Transcription regulation</keyword>
<dbReference type="PROSITE" id="PS51192">
    <property type="entry name" value="HELICASE_ATP_BIND_1"/>
    <property type="match status" value="1"/>
</dbReference>
<dbReference type="EMBL" id="AMQN01020355">
    <property type="status" value="NOT_ANNOTATED_CDS"/>
    <property type="molecule type" value="Genomic_DNA"/>
</dbReference>
<accession>R7UXE9</accession>
<feature type="compositionally biased region" description="Acidic residues" evidence="13">
    <location>
        <begin position="139"/>
        <end position="153"/>
    </location>
</feature>
<feature type="region of interest" description="Disordered" evidence="13">
    <location>
        <begin position="1219"/>
        <end position="1321"/>
    </location>
</feature>
<dbReference type="InterPro" id="IPR000330">
    <property type="entry name" value="SNF2_N"/>
</dbReference>
<dbReference type="PROSITE" id="PS51194">
    <property type="entry name" value="HELICASE_CTER"/>
    <property type="match status" value="1"/>
</dbReference>
<dbReference type="SUPFAM" id="SSF52540">
    <property type="entry name" value="P-loop containing nucleoside triphosphate hydrolases"/>
    <property type="match status" value="2"/>
</dbReference>
<dbReference type="GO" id="GO:0003677">
    <property type="term" value="F:DNA binding"/>
    <property type="evidence" value="ECO:0007669"/>
    <property type="project" value="UniProtKB-KW"/>
</dbReference>
<dbReference type="InterPro" id="IPR023779">
    <property type="entry name" value="Chromodomain_CS"/>
</dbReference>
<evidence type="ECO:0000256" key="12">
    <source>
        <dbReference type="SAM" id="Coils"/>
    </source>
</evidence>
<dbReference type="Pfam" id="PF00385">
    <property type="entry name" value="Chromo"/>
    <property type="match status" value="2"/>
</dbReference>
<dbReference type="STRING" id="283909.R7UXE9"/>
<dbReference type="PANTHER" id="PTHR45623:SF14">
    <property type="entry name" value="CHROMODOMAIN-HELICASE-DNA-BINDING PROTEIN 1"/>
    <property type="match status" value="1"/>
</dbReference>
<dbReference type="SMART" id="SM00487">
    <property type="entry name" value="DEXDc"/>
    <property type="match status" value="1"/>
</dbReference>
<dbReference type="GO" id="GO:0005634">
    <property type="term" value="C:nucleus"/>
    <property type="evidence" value="ECO:0007669"/>
    <property type="project" value="UniProtKB-SubCell"/>
</dbReference>
<feature type="compositionally biased region" description="Basic and acidic residues" evidence="13">
    <location>
        <begin position="1424"/>
        <end position="1471"/>
    </location>
</feature>
<keyword evidence="9" id="KW-0804">Transcription</keyword>
<feature type="compositionally biased region" description="Basic and acidic residues" evidence="13">
    <location>
        <begin position="10"/>
        <end position="28"/>
    </location>
</feature>
<reference evidence="17 19" key="2">
    <citation type="journal article" date="2013" name="Nature">
        <title>Insights into bilaterian evolution from three spiralian genomes.</title>
        <authorList>
            <person name="Simakov O."/>
            <person name="Marletaz F."/>
            <person name="Cho S.J."/>
            <person name="Edsinger-Gonzales E."/>
            <person name="Havlak P."/>
            <person name="Hellsten U."/>
            <person name="Kuo D.H."/>
            <person name="Larsson T."/>
            <person name="Lv J."/>
            <person name="Arendt D."/>
            <person name="Savage R."/>
            <person name="Osoegawa K."/>
            <person name="de Jong P."/>
            <person name="Grimwood J."/>
            <person name="Chapman J.A."/>
            <person name="Shapiro H."/>
            <person name="Aerts A."/>
            <person name="Otillar R.P."/>
            <person name="Terry A.Y."/>
            <person name="Boore J.L."/>
            <person name="Grigoriev I.V."/>
            <person name="Lindberg D.R."/>
            <person name="Seaver E.C."/>
            <person name="Weisblat D.A."/>
            <person name="Putnam N.H."/>
            <person name="Rokhsar D.S."/>
        </authorList>
    </citation>
    <scope>NUCLEOTIDE SEQUENCE</scope>
    <source>
        <strain evidence="17 19">I ESC-2004</strain>
    </source>
</reference>
<evidence type="ECO:0000256" key="3">
    <source>
        <dbReference type="ARBA" id="ARBA00022737"/>
    </source>
</evidence>
<feature type="region of interest" description="Disordered" evidence="13">
    <location>
        <begin position="1"/>
        <end position="153"/>
    </location>
</feature>
<dbReference type="InterPro" id="IPR014001">
    <property type="entry name" value="Helicase_ATP-bd"/>
</dbReference>
<evidence type="ECO:0000256" key="6">
    <source>
        <dbReference type="ARBA" id="ARBA00022840"/>
    </source>
</evidence>
<dbReference type="Pfam" id="PF00271">
    <property type="entry name" value="Helicase_C"/>
    <property type="match status" value="1"/>
</dbReference>
<keyword evidence="4" id="KW-0547">Nucleotide-binding</keyword>
<dbReference type="InterPro" id="IPR056302">
    <property type="entry name" value="CHD1-2/Hrp3_HTH"/>
</dbReference>
<name>R7UXE9_CAPTE</name>
<dbReference type="CDD" id="cd18666">
    <property type="entry name" value="CD1_tandem_CHD1-2_like"/>
    <property type="match status" value="1"/>
</dbReference>
<dbReference type="GO" id="GO:0016887">
    <property type="term" value="F:ATP hydrolysis activity"/>
    <property type="evidence" value="ECO:0007669"/>
    <property type="project" value="TreeGrafter"/>
</dbReference>
<dbReference type="Pfam" id="PF00176">
    <property type="entry name" value="SNF2-rel_dom"/>
    <property type="match status" value="1"/>
</dbReference>
<dbReference type="GO" id="GO:0042393">
    <property type="term" value="F:histone binding"/>
    <property type="evidence" value="ECO:0007669"/>
    <property type="project" value="TreeGrafter"/>
</dbReference>
<evidence type="ECO:0000256" key="7">
    <source>
        <dbReference type="ARBA" id="ARBA00023015"/>
    </source>
</evidence>
<dbReference type="Gene3D" id="3.40.50.300">
    <property type="entry name" value="P-loop containing nucleotide triphosphate hydrolases"/>
    <property type="match status" value="1"/>
</dbReference>
<dbReference type="FunFam" id="3.40.50.300:FF:000130">
    <property type="entry name" value="Chromodomain-helicase-DNA-binding protein 2 isoform 1"/>
    <property type="match status" value="1"/>
</dbReference>
<dbReference type="GO" id="GO:0003682">
    <property type="term" value="F:chromatin binding"/>
    <property type="evidence" value="ECO:0007669"/>
    <property type="project" value="TreeGrafter"/>
</dbReference>
<dbReference type="InterPro" id="IPR038718">
    <property type="entry name" value="SNF2-like_sf"/>
</dbReference>
<feature type="domain" description="Helicase ATP-binding" evidence="15">
    <location>
        <begin position="390"/>
        <end position="560"/>
    </location>
</feature>
<evidence type="ECO:0000256" key="4">
    <source>
        <dbReference type="ARBA" id="ARBA00022741"/>
    </source>
</evidence>
<evidence type="ECO:0000256" key="9">
    <source>
        <dbReference type="ARBA" id="ARBA00023163"/>
    </source>
</evidence>
<dbReference type="InterPro" id="IPR049730">
    <property type="entry name" value="SNF2/RAD54-like_C"/>
</dbReference>
<feature type="region of interest" description="Disordered" evidence="13">
    <location>
        <begin position="1424"/>
        <end position="1643"/>
    </location>
</feature>
<keyword evidence="5" id="KW-0378">Hydrolase</keyword>
<keyword evidence="19" id="KW-1185">Reference proteome</keyword>
<dbReference type="InterPro" id="IPR001650">
    <property type="entry name" value="Helicase_C-like"/>
</dbReference>
<evidence type="ECO:0000313" key="17">
    <source>
        <dbReference type="EMBL" id="ELU11024.1"/>
    </source>
</evidence>
<evidence type="ECO:0000259" key="16">
    <source>
        <dbReference type="PROSITE" id="PS51194"/>
    </source>
</evidence>
<dbReference type="InterPro" id="IPR025260">
    <property type="entry name" value="CHD1-like_C"/>
</dbReference>
<protein>
    <submittedName>
        <fullName evidence="17 18">Uncharacterized protein</fullName>
    </submittedName>
</protein>
<dbReference type="InterPro" id="IPR040793">
    <property type="entry name" value="CDH1_2_SANT_HL1"/>
</dbReference>
<dbReference type="InterPro" id="IPR027417">
    <property type="entry name" value="P-loop_NTPase"/>
</dbReference>
<keyword evidence="12" id="KW-0175">Coiled coil</keyword>
<feature type="domain" description="Helicase C-terminal" evidence="16">
    <location>
        <begin position="685"/>
        <end position="836"/>
    </location>
</feature>
<feature type="compositionally biased region" description="Basic residues" evidence="13">
    <location>
        <begin position="38"/>
        <end position="50"/>
    </location>
</feature>
<dbReference type="Pfam" id="PF18375">
    <property type="entry name" value="CDH1_2_SANT_HL1"/>
    <property type="match status" value="1"/>
</dbReference>
<dbReference type="InterPro" id="IPR000953">
    <property type="entry name" value="Chromo/chromo_shadow_dom"/>
</dbReference>
<dbReference type="SMART" id="SM00490">
    <property type="entry name" value="HELICc"/>
    <property type="match status" value="1"/>
</dbReference>
<comment type="subcellular location">
    <subcellularLocation>
        <location evidence="1">Nucleus</location>
    </subcellularLocation>
</comment>
<evidence type="ECO:0000256" key="5">
    <source>
        <dbReference type="ARBA" id="ARBA00022801"/>
    </source>
</evidence>
<feature type="compositionally biased region" description="Polar residues" evidence="13">
    <location>
        <begin position="1309"/>
        <end position="1319"/>
    </location>
</feature>
<feature type="compositionally biased region" description="Basic and acidic residues" evidence="13">
    <location>
        <begin position="1481"/>
        <end position="1514"/>
    </location>
</feature>
<evidence type="ECO:0000259" key="15">
    <source>
        <dbReference type="PROSITE" id="PS51192"/>
    </source>
</evidence>
<sequence>MAAEQPDLYGIRRSERARKEVERFHAGDDSDSDESSQKRRGRRVTGRKNSRNSSNWDDSDSGSDADSSSARLRNTRRATRAQPARRAPTRKATRRNNSSSGSASSSSSSEDSYSSGEEERRTSTRRAPNTKQVSYKEASEEETGSEDLIEVEETDAVPQVIKNDAETIERVMKHRMGQRGNTGSRTTLYNQLYKQGSADEDPPIPEDAPMETQYLIKWKGWSHIHNTWESMATLNEQKVNGLKKMENYKRKMDDMNEWRSRANREDIEYFDCQEELVDDLNAKYCRVERIVKHTANRSSLSEFPDYLVKWEGLPYSECTYEDGQLITQHFKDALHNYNRRNKSQSIPTKICKVLKYRPKFVPLKSQPSFIGDGRGLELRDYQLDGLNWMLNSWCKNNSVILADEMGLGKTIQVISFINSLMNLHQLYGPFLVVVPLSTIASWQKEFALWAEDINVVVYLGDVSSRNMIREHEWCHLGNKRLKFNVLLTTYEILLKDKSFLGGVSWSFLGVDEAHRLKNDDSLLYKSLISFNTNMRMLITGTPLQNSLKELWSLLHFIMPSKFHKWEDFEHKHKSADKTGFRNLHQELEPFLLRRVKKDVEKSLPAKTEQILRVEMSNIQKQYYKWILTKNYKALSKGGRSNVSSFVNIVMELKKCCNHGHLVRNPDLSDPAFKGKDPLEVIVKILLDKLLMRLKESGHRVLIFSQMVRLLDILAEYLTMRRFQFQRLDGSIKGEVRKQAMEHFNAEGSDDFCFLLSTRAGGLGVNLATADTVIIFDSDWNPQNDLQAQARAHRIGQKKQVSVYRLVTKGSVEEDIVERAKKKMVLDHLVIQRMDTTGRTVLNRGGLSSQSGSSNPFSKQELNDILKFGTEELFKEVDDDENEVQVDIDEILSRAETRSMETDTNSATDELLSQFKVVSFDNLEAEELEGRDTPPKEGKSWDDIIPEVDRKRIEDEALQQQLMELNLPPRHRKQVQNMDAGSEDDRKSRRRRRDDSTEDSDEDSDDERPKRRGRPRAKGAVKGFSDAEVRRFIKSFKKFGRPRDRLDAISCDAELQEKSEHDLGRLADMLLSQCEVAMHEFEGKTAEEQAQEGGKKGRGPSFKLSGVPVNVKSLMQCINDLEPLAASVAQHKEEGKAFKFTYHTKDAHFDCDWDDDDDANLLLGVYEYGMGNWEAIKMDPKFNLNDKILPDGELLKPQAKHLQTRAEYLLKVLRKHTGVEEPKYKKRPPRSTAAGVKANPRVKSREIIDDNIDSDSESDQEKFKDKENREAKDSTSGAEEKKKKKKSEEKPRKDESSKKSKKKKSKKSQDGPQHFTTKETISLDKESKISDLPLDTFKQCKEKMRPVKKWLKLLDKPDAGLSDKEQVNHTRQCLLKIGDHINECLHHFNDPDVIKEWRSHLWNFVSKFTEFDSKRLYKLYKNAAKMRDESSGKDGKAEKKSKKRQADREAEGKAAKMRKMPDVHSDNSRDHAIGNGRHHSRDRPSNRDVREAVSQDSQDRWVHSSPLAREEDYAARKRYGGSAYSRPPGHFTGVGGTSSSKKFRSDRDDRSYSGSGFSRHGASGERFHRNSDHRSYKQRDNRSAYDSRDQDRNFHQRKGGGGWDYRKDRGHGHSPSSPMLHNDSSFSPASRAGHSFTSPQISQS</sequence>
<dbReference type="CDD" id="cd18793">
    <property type="entry name" value="SF2_C_SNF"/>
    <property type="match status" value="1"/>
</dbReference>
<dbReference type="SMART" id="SM01176">
    <property type="entry name" value="DUF4208"/>
    <property type="match status" value="1"/>
</dbReference>
<dbReference type="SMART" id="SM00298">
    <property type="entry name" value="CHROMO"/>
    <property type="match status" value="2"/>
</dbReference>
<comment type="similarity">
    <text evidence="2">Belongs to the SNF2/RAD54 helicase family.</text>
</comment>
<feature type="compositionally biased region" description="Basic and acidic residues" evidence="13">
    <location>
        <begin position="1258"/>
        <end position="1297"/>
    </location>
</feature>
<evidence type="ECO:0000313" key="19">
    <source>
        <dbReference type="Proteomes" id="UP000014760"/>
    </source>
</evidence>
<dbReference type="GO" id="GO:0140658">
    <property type="term" value="F:ATP-dependent chromatin remodeler activity"/>
    <property type="evidence" value="ECO:0007669"/>
    <property type="project" value="TreeGrafter"/>
</dbReference>
<evidence type="ECO:0000256" key="13">
    <source>
        <dbReference type="SAM" id="MobiDB-lite"/>
    </source>
</evidence>
<proteinExistence type="inferred from homology"/>
<dbReference type="Gene3D" id="3.40.50.10810">
    <property type="entry name" value="Tandem AAA-ATPase domain"/>
    <property type="match status" value="1"/>
</dbReference>
<dbReference type="OrthoDB" id="5857104at2759"/>
<dbReference type="GO" id="GO:0005524">
    <property type="term" value="F:ATP binding"/>
    <property type="evidence" value="ECO:0007669"/>
    <property type="project" value="UniProtKB-KW"/>
</dbReference>
<dbReference type="PROSITE" id="PS50013">
    <property type="entry name" value="CHROMO_2"/>
    <property type="match status" value="2"/>
</dbReference>
<organism evidence="17">
    <name type="scientific">Capitella teleta</name>
    <name type="common">Polychaete worm</name>
    <dbReference type="NCBI Taxonomy" id="283909"/>
    <lineage>
        <taxon>Eukaryota</taxon>
        <taxon>Metazoa</taxon>
        <taxon>Spiralia</taxon>
        <taxon>Lophotrochozoa</taxon>
        <taxon>Annelida</taxon>
        <taxon>Polychaeta</taxon>
        <taxon>Sedentaria</taxon>
        <taxon>Scolecida</taxon>
        <taxon>Capitellidae</taxon>
        <taxon>Capitella</taxon>
    </lineage>
</organism>
<feature type="compositionally biased region" description="Polar residues" evidence="13">
    <location>
        <begin position="1613"/>
        <end position="1627"/>
    </location>
</feature>
<dbReference type="PROSITE" id="PS00598">
    <property type="entry name" value="CHROMO_1"/>
    <property type="match status" value="1"/>
</dbReference>
<feature type="compositionally biased region" description="Low complexity" evidence="13">
    <location>
        <begin position="95"/>
        <end position="115"/>
    </location>
</feature>